<evidence type="ECO:0000256" key="6">
    <source>
        <dbReference type="ARBA" id="ARBA00023098"/>
    </source>
</evidence>
<dbReference type="HOGENOM" id="CLU_047394_1_0_11"/>
<feature type="chain" id="PRO_5003049588" description="phospholipase D" evidence="7">
    <location>
        <begin position="29"/>
        <end position="418"/>
    </location>
</feature>
<evidence type="ECO:0000256" key="5">
    <source>
        <dbReference type="ARBA" id="ARBA00022963"/>
    </source>
</evidence>
<dbReference type="EC" id="3.1.4.4" evidence="3"/>
<dbReference type="InterPro" id="IPR051406">
    <property type="entry name" value="PLD_domain"/>
</dbReference>
<dbReference type="PANTHER" id="PTHR43856:SF1">
    <property type="entry name" value="MITOCHONDRIAL CARDIOLIPIN HYDROLASE"/>
    <property type="match status" value="1"/>
</dbReference>
<feature type="domain" description="PLD phosphodiesterase" evidence="8">
    <location>
        <begin position="350"/>
        <end position="384"/>
    </location>
</feature>
<keyword evidence="5" id="KW-0442">Lipid degradation</keyword>
<proteinExistence type="inferred from homology"/>
<evidence type="ECO:0000256" key="2">
    <source>
        <dbReference type="ARBA" id="ARBA00008664"/>
    </source>
</evidence>
<evidence type="ECO:0000313" key="9">
    <source>
        <dbReference type="EMBL" id="ADD44254.1"/>
    </source>
</evidence>
<dbReference type="Pfam" id="PF13091">
    <property type="entry name" value="PLDc_2"/>
    <property type="match status" value="2"/>
</dbReference>
<dbReference type="GO" id="GO:0016891">
    <property type="term" value="F:RNA endonuclease activity producing 5'-phosphomonoesters, hydrolytic mechanism"/>
    <property type="evidence" value="ECO:0007669"/>
    <property type="project" value="TreeGrafter"/>
</dbReference>
<comment type="similarity">
    <text evidence="2">Belongs to the phospholipase D family.</text>
</comment>
<dbReference type="GO" id="GO:0006793">
    <property type="term" value="P:phosphorus metabolic process"/>
    <property type="evidence" value="ECO:0007669"/>
    <property type="project" value="UniProtKB-ARBA"/>
</dbReference>
<keyword evidence="4" id="KW-0378">Hydrolase</keyword>
<dbReference type="AlphaFoldDB" id="D3Q6L1"/>
<gene>
    <name evidence="9" type="ordered locus">Snas_4611</name>
</gene>
<evidence type="ECO:0000256" key="1">
    <source>
        <dbReference type="ARBA" id="ARBA00000798"/>
    </source>
</evidence>
<evidence type="ECO:0000256" key="4">
    <source>
        <dbReference type="ARBA" id="ARBA00022801"/>
    </source>
</evidence>
<protein>
    <recommendedName>
        <fullName evidence="3">phospholipase D</fullName>
        <ecNumber evidence="3">3.1.4.4</ecNumber>
    </recommendedName>
</protein>
<dbReference type="KEGG" id="sna:Snas_4611"/>
<dbReference type="STRING" id="446470.Snas_4611"/>
<dbReference type="OrthoDB" id="3740959at2"/>
<dbReference type="SUPFAM" id="SSF56024">
    <property type="entry name" value="Phospholipase D/nuclease"/>
    <property type="match status" value="2"/>
</dbReference>
<dbReference type="InterPro" id="IPR001736">
    <property type="entry name" value="PLipase_D/transphosphatidylase"/>
</dbReference>
<feature type="signal peptide" evidence="7">
    <location>
        <begin position="1"/>
        <end position="28"/>
    </location>
</feature>
<dbReference type="PROSITE" id="PS50035">
    <property type="entry name" value="PLD"/>
    <property type="match status" value="1"/>
</dbReference>
<sequence>MRLSRVLTFAAAAALAAVAVAVPSIAQAEEADPVIDHAVFNNPTGTTAEKYAIFIQFGRLIDRVPAGETISMSFFGLDKVTDSDSPDTPDLTAKLVAAHERGVKVRIITDNGNVGNDAWNKLTAALGTDDSKGSWIVHCSDKFADNPDRGCIGTRVKEWSNGPLYAYNHNKFATFSAVKMNGGSTASNVVFTGSSNIGSWDAVTAFNNMFTFSDEPGYKIFEKYFEDLRVTRSSAEGNNNYYTDTGSTSKYRMFFFPRHERSGQPFEDPGSDTVYNTLQSVDPSCKYQEPDGSWHQTDVRVAMLAFNRPAIAQKLAQLKKNGCWIDVVYSSANADVLNALSGIQTTKCQGALRVHSKYMLIDGGFDDDITPRVYTGSHNYAWSALRQSDETLVRMTGRELHTEYLNNFYDTRTACKAS</sequence>
<evidence type="ECO:0000256" key="3">
    <source>
        <dbReference type="ARBA" id="ARBA00012027"/>
    </source>
</evidence>
<evidence type="ECO:0000256" key="7">
    <source>
        <dbReference type="SAM" id="SignalP"/>
    </source>
</evidence>
<dbReference type="InterPro" id="IPR025202">
    <property type="entry name" value="PLD-like_dom"/>
</dbReference>
<name>D3Q6L1_STANL</name>
<reference evidence="9 10" key="1">
    <citation type="journal article" date="2009" name="Stand. Genomic Sci.">
        <title>Complete genome sequence of Stackebrandtia nassauensis type strain (LLR-40K-21).</title>
        <authorList>
            <person name="Munk C."/>
            <person name="Lapidus A."/>
            <person name="Copeland A."/>
            <person name="Jando M."/>
            <person name="Mayilraj S."/>
            <person name="Glavina Del Rio T."/>
            <person name="Nolan M."/>
            <person name="Chen F."/>
            <person name="Lucas S."/>
            <person name="Tice H."/>
            <person name="Cheng J.F."/>
            <person name="Han C."/>
            <person name="Detter J.C."/>
            <person name="Bruce D."/>
            <person name="Goodwin L."/>
            <person name="Chain P."/>
            <person name="Pitluck S."/>
            <person name="Goker M."/>
            <person name="Ovchinikova G."/>
            <person name="Pati A."/>
            <person name="Ivanova N."/>
            <person name="Mavromatis K."/>
            <person name="Chen A."/>
            <person name="Palaniappan K."/>
            <person name="Land M."/>
            <person name="Hauser L."/>
            <person name="Chang Y.J."/>
            <person name="Jeffries C.D."/>
            <person name="Bristow J."/>
            <person name="Eisen J.A."/>
            <person name="Markowitz V."/>
            <person name="Hugenholtz P."/>
            <person name="Kyrpides N.C."/>
            <person name="Klenk H.P."/>
        </authorList>
    </citation>
    <scope>NUCLEOTIDE SEQUENCE [LARGE SCALE GENOMIC DNA]</scope>
    <source>
        <strain evidence="10">DSM 44728 / CIP 108903 / NRRL B-16338 / NBRC 102104 / LLR-40K-21</strain>
    </source>
</reference>
<comment type="catalytic activity">
    <reaction evidence="1">
        <text>a 1,2-diacyl-sn-glycero-3-phosphocholine + H2O = a 1,2-diacyl-sn-glycero-3-phosphate + choline + H(+)</text>
        <dbReference type="Rhea" id="RHEA:14445"/>
        <dbReference type="ChEBI" id="CHEBI:15354"/>
        <dbReference type="ChEBI" id="CHEBI:15377"/>
        <dbReference type="ChEBI" id="CHEBI:15378"/>
        <dbReference type="ChEBI" id="CHEBI:57643"/>
        <dbReference type="ChEBI" id="CHEBI:58608"/>
        <dbReference type="EC" id="3.1.4.4"/>
    </reaction>
</comment>
<dbReference type="RefSeq" id="WP_013019825.1">
    <property type="nucleotide sequence ID" value="NC_013947.1"/>
</dbReference>
<dbReference type="Gene3D" id="3.30.870.10">
    <property type="entry name" value="Endonuclease Chain A"/>
    <property type="match status" value="2"/>
</dbReference>
<dbReference type="Proteomes" id="UP000000844">
    <property type="component" value="Chromosome"/>
</dbReference>
<keyword evidence="10" id="KW-1185">Reference proteome</keyword>
<dbReference type="EMBL" id="CP001778">
    <property type="protein sequence ID" value="ADD44254.1"/>
    <property type="molecule type" value="Genomic_DNA"/>
</dbReference>
<keyword evidence="7" id="KW-0732">Signal</keyword>
<evidence type="ECO:0000259" key="8">
    <source>
        <dbReference type="PROSITE" id="PS50035"/>
    </source>
</evidence>
<dbReference type="PANTHER" id="PTHR43856">
    <property type="entry name" value="CARDIOLIPIN HYDROLASE"/>
    <property type="match status" value="1"/>
</dbReference>
<dbReference type="GO" id="GO:0016042">
    <property type="term" value="P:lipid catabolic process"/>
    <property type="evidence" value="ECO:0007669"/>
    <property type="project" value="UniProtKB-KW"/>
</dbReference>
<organism evidence="9 10">
    <name type="scientific">Stackebrandtia nassauensis (strain DSM 44728 / CIP 108903 / NRRL B-16338 / NBRC 102104 / LLR-40K-21)</name>
    <dbReference type="NCBI Taxonomy" id="446470"/>
    <lineage>
        <taxon>Bacteria</taxon>
        <taxon>Bacillati</taxon>
        <taxon>Actinomycetota</taxon>
        <taxon>Actinomycetes</taxon>
        <taxon>Glycomycetales</taxon>
        <taxon>Glycomycetaceae</taxon>
        <taxon>Stackebrandtia</taxon>
    </lineage>
</organism>
<keyword evidence="6" id="KW-0443">Lipid metabolism</keyword>
<dbReference type="eggNOG" id="COG1502">
    <property type="taxonomic scope" value="Bacteria"/>
</dbReference>
<accession>D3Q6L1</accession>
<evidence type="ECO:0000313" key="10">
    <source>
        <dbReference type="Proteomes" id="UP000000844"/>
    </source>
</evidence>
<dbReference type="GO" id="GO:0004630">
    <property type="term" value="F:phospholipase D activity"/>
    <property type="evidence" value="ECO:0007669"/>
    <property type="project" value="UniProtKB-EC"/>
</dbReference>